<gene>
    <name evidence="3" type="ORF">BA062_19765</name>
</gene>
<dbReference type="InterPro" id="IPR020568">
    <property type="entry name" value="Ribosomal_Su5_D2-typ_SF"/>
</dbReference>
<reference evidence="3 4" key="1">
    <citation type="submission" date="2016-07" db="EMBL/GenBank/DDBJ databases">
        <title>Draft genome sequence of Prauserella sp. YIM 121212, isolated from alkaline soil.</title>
        <authorList>
            <person name="Ruckert C."/>
            <person name="Albersmeier A."/>
            <person name="Jiang C.-L."/>
            <person name="Jiang Y."/>
            <person name="Kalinowski J."/>
            <person name="Schneider O."/>
            <person name="Winkler A."/>
            <person name="Zotchev S.B."/>
        </authorList>
    </citation>
    <scope>NUCLEOTIDE SEQUENCE [LARGE SCALE GENOMIC DNA]</scope>
    <source>
        <strain evidence="3 4">YIM 121212</strain>
    </source>
</reference>
<evidence type="ECO:0000259" key="2">
    <source>
        <dbReference type="Pfam" id="PF00288"/>
    </source>
</evidence>
<dbReference type="GO" id="GO:0016301">
    <property type="term" value="F:kinase activity"/>
    <property type="evidence" value="ECO:0007669"/>
    <property type="project" value="UniProtKB-KW"/>
</dbReference>
<dbReference type="InterPro" id="IPR006204">
    <property type="entry name" value="GHMP_kinase_N_dom"/>
</dbReference>
<name>A0A318M7L9_9PSEU</name>
<keyword evidence="1 3" id="KW-0418">Kinase</keyword>
<dbReference type="GO" id="GO:0005524">
    <property type="term" value="F:ATP binding"/>
    <property type="evidence" value="ECO:0007669"/>
    <property type="project" value="InterPro"/>
</dbReference>
<dbReference type="EMBL" id="MASU01000007">
    <property type="protein sequence ID" value="PXY30776.1"/>
    <property type="molecule type" value="Genomic_DNA"/>
</dbReference>
<dbReference type="AlphaFoldDB" id="A0A318M7L9"/>
<dbReference type="RefSeq" id="WP_110338907.1">
    <property type="nucleotide sequence ID" value="NZ_JBHVKT010000044.1"/>
</dbReference>
<keyword evidence="1 3" id="KW-0808">Transferase</keyword>
<dbReference type="SUPFAM" id="SSF54211">
    <property type="entry name" value="Ribosomal protein S5 domain 2-like"/>
    <property type="match status" value="1"/>
</dbReference>
<proteinExistence type="predicted"/>
<sequence>MTVGSVGRGHAPGHHGEILQGVFLDAAGRPCPGLVTLPMSGPGTRAEFTRAPGDRVTVEPRERTKAARAATLAVAECARRTGQPPGGGGLRLRSDLPVGLGMGSSTSDVLAAVRAVAASYDVTLPAADLARLAVRAEQACDPLMLDGRPLLFAQREGRVLEDLGAALPPTVVVGCLTSDGAPVDTLTLPRAEHDVRAFEWLRGLLRRAIAESDVALLGRVSTQSARYNQRVLAKPEFGVLEHIAEHTGAAGVQVAHSGNVAGLLFDATAPGLARRLRRCVRALRRNDITVTRIFGTRNGGRAWTTTSPTPSAGRTWCEPATVSSAFASRR</sequence>
<dbReference type="InterPro" id="IPR014721">
    <property type="entry name" value="Ribsml_uS5_D2-typ_fold_subgr"/>
</dbReference>
<evidence type="ECO:0000313" key="3">
    <source>
        <dbReference type="EMBL" id="PXY30776.1"/>
    </source>
</evidence>
<protein>
    <submittedName>
        <fullName evidence="3">GHMP kinase</fullName>
    </submittedName>
</protein>
<accession>A0A318M7L9</accession>
<dbReference type="Proteomes" id="UP000247892">
    <property type="component" value="Unassembled WGS sequence"/>
</dbReference>
<dbReference type="Gene3D" id="3.30.230.10">
    <property type="match status" value="1"/>
</dbReference>
<dbReference type="OrthoDB" id="7298003at2"/>
<keyword evidence="4" id="KW-1185">Reference proteome</keyword>
<evidence type="ECO:0000313" key="4">
    <source>
        <dbReference type="Proteomes" id="UP000247892"/>
    </source>
</evidence>
<dbReference type="Pfam" id="PF00288">
    <property type="entry name" value="GHMP_kinases_N"/>
    <property type="match status" value="1"/>
</dbReference>
<evidence type="ECO:0000256" key="1">
    <source>
        <dbReference type="ARBA" id="ARBA00022777"/>
    </source>
</evidence>
<comment type="caution">
    <text evidence="3">The sequence shown here is derived from an EMBL/GenBank/DDBJ whole genome shotgun (WGS) entry which is preliminary data.</text>
</comment>
<organism evidence="3 4">
    <name type="scientific">Prauserella flavalba</name>
    <dbReference type="NCBI Taxonomy" id="1477506"/>
    <lineage>
        <taxon>Bacteria</taxon>
        <taxon>Bacillati</taxon>
        <taxon>Actinomycetota</taxon>
        <taxon>Actinomycetes</taxon>
        <taxon>Pseudonocardiales</taxon>
        <taxon>Pseudonocardiaceae</taxon>
        <taxon>Prauserella</taxon>
    </lineage>
</organism>
<feature type="domain" description="GHMP kinase N-terminal" evidence="2">
    <location>
        <begin position="74"/>
        <end position="138"/>
    </location>
</feature>